<keyword evidence="1" id="KW-0472">Membrane</keyword>
<evidence type="ECO:0000313" key="2">
    <source>
        <dbReference type="EMBL" id="MCQ4924618.1"/>
    </source>
</evidence>
<organism evidence="2 3">
    <name type="scientific">Tissierella carlieri</name>
    <dbReference type="NCBI Taxonomy" id="689904"/>
    <lineage>
        <taxon>Bacteria</taxon>
        <taxon>Bacillati</taxon>
        <taxon>Bacillota</taxon>
        <taxon>Tissierellia</taxon>
        <taxon>Tissierellales</taxon>
        <taxon>Tissierellaceae</taxon>
        <taxon>Tissierella</taxon>
    </lineage>
</organism>
<accession>A0ABT1SDQ9</accession>
<evidence type="ECO:0000256" key="1">
    <source>
        <dbReference type="SAM" id="Phobius"/>
    </source>
</evidence>
<keyword evidence="1" id="KW-1133">Transmembrane helix</keyword>
<keyword evidence="3" id="KW-1185">Reference proteome</keyword>
<name>A0ABT1SDQ9_9FIRM</name>
<evidence type="ECO:0000313" key="3">
    <source>
        <dbReference type="Proteomes" id="UP001524478"/>
    </source>
</evidence>
<feature type="transmembrane region" description="Helical" evidence="1">
    <location>
        <begin position="6"/>
        <end position="37"/>
    </location>
</feature>
<dbReference type="Pfam" id="PF04304">
    <property type="entry name" value="DUF454"/>
    <property type="match status" value="1"/>
</dbReference>
<dbReference type="EMBL" id="JANGAC010000014">
    <property type="protein sequence ID" value="MCQ4924618.1"/>
    <property type="molecule type" value="Genomic_DNA"/>
</dbReference>
<dbReference type="PIRSF" id="PIRSF016789">
    <property type="entry name" value="DUF454"/>
    <property type="match status" value="1"/>
</dbReference>
<dbReference type="RefSeq" id="WP_216556452.1">
    <property type="nucleotide sequence ID" value="NZ_JAHLOH010000019.1"/>
</dbReference>
<reference evidence="2 3" key="1">
    <citation type="submission" date="2022-06" db="EMBL/GenBank/DDBJ databases">
        <title>Isolation of gut microbiota from human fecal samples.</title>
        <authorList>
            <person name="Pamer E.G."/>
            <person name="Barat B."/>
            <person name="Waligurski E."/>
            <person name="Medina S."/>
            <person name="Paddock L."/>
            <person name="Mostad J."/>
        </authorList>
    </citation>
    <scope>NUCLEOTIDE SEQUENCE [LARGE SCALE GENOMIC DNA]</scope>
    <source>
        <strain evidence="2 3">DFI.7.95</strain>
    </source>
</reference>
<dbReference type="Proteomes" id="UP001524478">
    <property type="component" value="Unassembled WGS sequence"/>
</dbReference>
<comment type="caution">
    <text evidence="2">The sequence shown here is derived from an EMBL/GenBank/DDBJ whole genome shotgun (WGS) entry which is preliminary data.</text>
</comment>
<dbReference type="PANTHER" id="PTHR35813:SF1">
    <property type="entry name" value="INNER MEMBRANE PROTEIN YBAN"/>
    <property type="match status" value="1"/>
</dbReference>
<dbReference type="InterPro" id="IPR007401">
    <property type="entry name" value="DUF454"/>
</dbReference>
<gene>
    <name evidence="2" type="ORF">NE686_16060</name>
</gene>
<sequence>MKLYNLIFITLGIISMVIGMIGVIIPVLPTTPFLILASMFFVKGSEKFDLWLKSTKLYKDYAEDFIRDRSMTLKRKITIMLISDLMLLFPLIIIGKLFIKLFIILIAIFKYYYFIFEIKTKKE</sequence>
<dbReference type="PANTHER" id="PTHR35813">
    <property type="entry name" value="INNER MEMBRANE PROTEIN YBAN"/>
    <property type="match status" value="1"/>
</dbReference>
<proteinExistence type="predicted"/>
<keyword evidence="1" id="KW-0812">Transmembrane</keyword>
<protein>
    <submittedName>
        <fullName evidence="2">YbaN family protein</fullName>
    </submittedName>
</protein>